<accession>A0A7J6NX14</accession>
<evidence type="ECO:0000313" key="2">
    <source>
        <dbReference type="Proteomes" id="UP000574390"/>
    </source>
</evidence>
<evidence type="ECO:0000313" key="1">
    <source>
        <dbReference type="EMBL" id="KAF4687611.1"/>
    </source>
</evidence>
<proteinExistence type="predicted"/>
<sequence length="161" mass="18153">TLLSYLGDLAARNWELPGLPGIEATRLRTPTEPGKVLCHARLMGDNTHAFEFYPSKDHRNFTLTWAQCGENKARDFSDAPHQFALSPKQFNDYRKSLALATTDSQKCAESLFSFYEVLYWSAEGKLSEFANAPRRGSKRMGKVLVDFICEKLGGWEASKVL</sequence>
<protein>
    <submittedName>
        <fullName evidence="1">Uncharacterized protein</fullName>
    </submittedName>
</protein>
<gene>
    <name evidence="1" type="ORF">FOZ62_001379</name>
</gene>
<feature type="non-terminal residue" evidence="1">
    <location>
        <position position="1"/>
    </location>
</feature>
<reference evidence="1 2" key="1">
    <citation type="submission" date="2020-04" db="EMBL/GenBank/DDBJ databases">
        <title>Perkinsus olseni comparative genomics.</title>
        <authorList>
            <person name="Bogema D.R."/>
        </authorList>
    </citation>
    <scope>NUCLEOTIDE SEQUENCE [LARGE SCALE GENOMIC DNA]</scope>
    <source>
        <strain evidence="1">ATCC PRA-205</strain>
    </source>
</reference>
<organism evidence="1 2">
    <name type="scientific">Perkinsus olseni</name>
    <name type="common">Perkinsus atlanticus</name>
    <dbReference type="NCBI Taxonomy" id="32597"/>
    <lineage>
        <taxon>Eukaryota</taxon>
        <taxon>Sar</taxon>
        <taxon>Alveolata</taxon>
        <taxon>Perkinsozoa</taxon>
        <taxon>Perkinsea</taxon>
        <taxon>Perkinsida</taxon>
        <taxon>Perkinsidae</taxon>
        <taxon>Perkinsus</taxon>
    </lineage>
</organism>
<dbReference type="EMBL" id="JABANM010036758">
    <property type="protein sequence ID" value="KAF4687611.1"/>
    <property type="molecule type" value="Genomic_DNA"/>
</dbReference>
<dbReference type="AlphaFoldDB" id="A0A7J6NX14"/>
<dbReference type="Proteomes" id="UP000574390">
    <property type="component" value="Unassembled WGS sequence"/>
</dbReference>
<name>A0A7J6NX14_PEROL</name>
<comment type="caution">
    <text evidence="1">The sequence shown here is derived from an EMBL/GenBank/DDBJ whole genome shotgun (WGS) entry which is preliminary data.</text>
</comment>